<accession>A0AAI8BD40</accession>
<dbReference type="EMBL" id="CP008727">
    <property type="protein sequence ID" value="AIO70653.1"/>
    <property type="molecule type" value="Genomic_DNA"/>
</dbReference>
<gene>
    <name evidence="1" type="ORF">DM82_4367</name>
</gene>
<proteinExistence type="predicted"/>
<name>A0AAI8BD40_9BURK</name>
<sequence>MTAGLQAWDATGNLVFDATTRCGRVITLQRIAGGSGTFQDWRFTQGQPFACFHPDSVPWGGPNVYPNISYSGDTISFSYPAGNAMPGYLMMGVY</sequence>
<evidence type="ECO:0000313" key="2">
    <source>
        <dbReference type="Proteomes" id="UP000029424"/>
    </source>
</evidence>
<dbReference type="KEGG" id="bok:DM82_4367"/>
<dbReference type="AlphaFoldDB" id="A0AAI8BD40"/>
<dbReference type="Proteomes" id="UP000029424">
    <property type="component" value="Chromosome 2"/>
</dbReference>
<organism evidence="1 2">
    <name type="scientific">Burkholderia oklahomensis</name>
    <dbReference type="NCBI Taxonomy" id="342113"/>
    <lineage>
        <taxon>Bacteria</taxon>
        <taxon>Pseudomonadati</taxon>
        <taxon>Pseudomonadota</taxon>
        <taxon>Betaproteobacteria</taxon>
        <taxon>Burkholderiales</taxon>
        <taxon>Burkholderiaceae</taxon>
        <taxon>Burkholderia</taxon>
        <taxon>pseudomallei group</taxon>
    </lineage>
</organism>
<evidence type="ECO:0000313" key="1">
    <source>
        <dbReference type="EMBL" id="AIO70653.1"/>
    </source>
</evidence>
<protein>
    <submittedName>
        <fullName evidence="1">Uncharacterized protein</fullName>
    </submittedName>
</protein>
<reference evidence="1 2" key="1">
    <citation type="submission" date="2014-06" db="EMBL/GenBank/DDBJ databases">
        <authorList>
            <person name="Bishop-Lilly K.A."/>
            <person name="Broomall S.M."/>
            <person name="Chain P.S."/>
            <person name="Chertkov O."/>
            <person name="Coyne S.R."/>
            <person name="Daligault H.E."/>
            <person name="Davenport K.W."/>
            <person name="Erkkila T."/>
            <person name="Frey K.G."/>
            <person name="Gibbons H.S."/>
            <person name="Gu W."/>
            <person name="Jaissle J."/>
            <person name="Johnson S.L."/>
            <person name="Koroleva G.I."/>
            <person name="Ladner J.T."/>
            <person name="Lo C.-C."/>
            <person name="Minogue T.D."/>
            <person name="Munk C."/>
            <person name="Palacios G.F."/>
            <person name="Redden C.L."/>
            <person name="Rosenzweig C.N."/>
            <person name="Scholz M.B."/>
            <person name="Teshima H."/>
            <person name="Xu Y."/>
        </authorList>
    </citation>
    <scope>NUCLEOTIDE SEQUENCE [LARGE SCALE GENOMIC DNA]</scope>
    <source>
        <strain evidence="1 2">EO147</strain>
    </source>
</reference>
<keyword evidence="2" id="KW-1185">Reference proteome</keyword>